<dbReference type="Proteomes" id="UP001347796">
    <property type="component" value="Unassembled WGS sequence"/>
</dbReference>
<accession>A0AAN8JEG1</accession>
<evidence type="ECO:0000313" key="1">
    <source>
        <dbReference type="EMBL" id="KAK6173748.1"/>
    </source>
</evidence>
<evidence type="ECO:0000313" key="2">
    <source>
        <dbReference type="Proteomes" id="UP001347796"/>
    </source>
</evidence>
<reference evidence="1 2" key="1">
    <citation type="submission" date="2024-01" db="EMBL/GenBank/DDBJ databases">
        <title>The genome of the rayed Mediterranean limpet Patella caerulea (Linnaeus, 1758).</title>
        <authorList>
            <person name="Anh-Thu Weber A."/>
            <person name="Halstead-Nussloch G."/>
        </authorList>
    </citation>
    <scope>NUCLEOTIDE SEQUENCE [LARGE SCALE GENOMIC DNA]</scope>
    <source>
        <strain evidence="1">AATW-2023a</strain>
        <tissue evidence="1">Whole specimen</tissue>
    </source>
</reference>
<proteinExistence type="predicted"/>
<gene>
    <name evidence="1" type="ORF">SNE40_017151</name>
</gene>
<keyword evidence="2" id="KW-1185">Reference proteome</keyword>
<protein>
    <submittedName>
        <fullName evidence="1">Uncharacterized protein</fullName>
    </submittedName>
</protein>
<dbReference type="AlphaFoldDB" id="A0AAN8JEG1"/>
<organism evidence="1 2">
    <name type="scientific">Patella caerulea</name>
    <name type="common">Rayed Mediterranean limpet</name>
    <dbReference type="NCBI Taxonomy" id="87958"/>
    <lineage>
        <taxon>Eukaryota</taxon>
        <taxon>Metazoa</taxon>
        <taxon>Spiralia</taxon>
        <taxon>Lophotrochozoa</taxon>
        <taxon>Mollusca</taxon>
        <taxon>Gastropoda</taxon>
        <taxon>Patellogastropoda</taxon>
        <taxon>Patelloidea</taxon>
        <taxon>Patellidae</taxon>
        <taxon>Patella</taxon>
    </lineage>
</organism>
<name>A0AAN8JEG1_PATCE</name>
<dbReference type="EMBL" id="JAZGQO010000011">
    <property type="protein sequence ID" value="KAK6173748.1"/>
    <property type="molecule type" value="Genomic_DNA"/>
</dbReference>
<comment type="caution">
    <text evidence="1">The sequence shown here is derived from an EMBL/GenBank/DDBJ whole genome shotgun (WGS) entry which is preliminary data.</text>
</comment>
<sequence>MLSWFKKRWKRKSAACTNSESEWASTDSGRDLTRPFYFELENSFIDLHHCYEVIPARIEKPSLQVTPLPQEFRQESPSFEVCSSCRKALSLDTLLTRDHSEPPIPFYQNTCTTLSPIATNMHGYDATHRGHCPDHVYAILTSEKSRLIFRRDTCIRRRPLPEPPLKQGGDTDVSDCESESSGFYETIDSDVDASFIGPWMSESILV</sequence>